<sequence length="53" mass="5623">MSELWTKNQIGLIKADHLIPPSVSIGNQKDTALGYAMASILVGVTPITEKIGT</sequence>
<name>A0A5E4NR25_9HEMI</name>
<evidence type="ECO:0000313" key="1">
    <source>
        <dbReference type="EMBL" id="VVC44951.1"/>
    </source>
</evidence>
<keyword evidence="2" id="KW-1185">Reference proteome</keyword>
<accession>A0A5E4NR25</accession>
<dbReference type="AlphaFoldDB" id="A0A5E4NR25"/>
<proteinExistence type="predicted"/>
<gene>
    <name evidence="1" type="ORF">CINCED_3A008189</name>
</gene>
<evidence type="ECO:0000313" key="2">
    <source>
        <dbReference type="Proteomes" id="UP000325440"/>
    </source>
</evidence>
<reference evidence="1 2" key="1">
    <citation type="submission" date="2019-08" db="EMBL/GenBank/DDBJ databases">
        <authorList>
            <person name="Alioto T."/>
            <person name="Alioto T."/>
            <person name="Gomez Garrido J."/>
        </authorList>
    </citation>
    <scope>NUCLEOTIDE SEQUENCE [LARGE SCALE GENOMIC DNA]</scope>
</reference>
<dbReference type="Proteomes" id="UP000325440">
    <property type="component" value="Unassembled WGS sequence"/>
</dbReference>
<dbReference type="EMBL" id="CABPRJ010002391">
    <property type="protein sequence ID" value="VVC44951.1"/>
    <property type="molecule type" value="Genomic_DNA"/>
</dbReference>
<organism evidence="1 2">
    <name type="scientific">Cinara cedri</name>
    <dbReference type="NCBI Taxonomy" id="506608"/>
    <lineage>
        <taxon>Eukaryota</taxon>
        <taxon>Metazoa</taxon>
        <taxon>Ecdysozoa</taxon>
        <taxon>Arthropoda</taxon>
        <taxon>Hexapoda</taxon>
        <taxon>Insecta</taxon>
        <taxon>Pterygota</taxon>
        <taxon>Neoptera</taxon>
        <taxon>Paraneoptera</taxon>
        <taxon>Hemiptera</taxon>
        <taxon>Sternorrhyncha</taxon>
        <taxon>Aphidomorpha</taxon>
        <taxon>Aphidoidea</taxon>
        <taxon>Aphididae</taxon>
        <taxon>Lachninae</taxon>
        <taxon>Cinara</taxon>
    </lineage>
</organism>
<protein>
    <submittedName>
        <fullName evidence="1">Uncharacterized protein</fullName>
    </submittedName>
</protein>